<dbReference type="AlphaFoldDB" id="A0A9Q0NFL9"/>
<reference evidence="1" key="1">
    <citation type="submission" date="2022-07" db="EMBL/GenBank/DDBJ databases">
        <authorList>
            <person name="Trinca V."/>
            <person name="Uliana J.V.C."/>
            <person name="Torres T.T."/>
            <person name="Ward R.J."/>
            <person name="Monesi N."/>
        </authorList>
    </citation>
    <scope>NUCLEOTIDE SEQUENCE</scope>
    <source>
        <strain evidence="1">HSMRA1968</strain>
        <tissue evidence="1">Whole embryos</tissue>
    </source>
</reference>
<name>A0A9Q0NFL9_9DIPT</name>
<gene>
    <name evidence="1" type="ORF">Bhyg_04617</name>
</gene>
<comment type="caution">
    <text evidence="1">The sequence shown here is derived from an EMBL/GenBank/DDBJ whole genome shotgun (WGS) entry which is preliminary data.</text>
</comment>
<dbReference type="Proteomes" id="UP001151699">
    <property type="component" value="Chromosome A"/>
</dbReference>
<sequence length="110" mass="12563">MGHCLSLCRGCSRSATTRFHAYDGGAEQGEIEDRYSPDSIYGRNDKIFQNYWRHTVNAVIPFCQIAEGKCINLGVPKEINQNIHIQEERQDSICECPLSKYECFISDNEV</sequence>
<protein>
    <submittedName>
        <fullName evidence="1">Uncharacterized protein</fullName>
    </submittedName>
</protein>
<proteinExistence type="predicted"/>
<dbReference type="EMBL" id="WJQU01000001">
    <property type="protein sequence ID" value="KAJ6649383.1"/>
    <property type="molecule type" value="Genomic_DNA"/>
</dbReference>
<accession>A0A9Q0NFL9</accession>
<keyword evidence="2" id="KW-1185">Reference proteome</keyword>
<organism evidence="1 2">
    <name type="scientific">Pseudolycoriella hygida</name>
    <dbReference type="NCBI Taxonomy" id="35572"/>
    <lineage>
        <taxon>Eukaryota</taxon>
        <taxon>Metazoa</taxon>
        <taxon>Ecdysozoa</taxon>
        <taxon>Arthropoda</taxon>
        <taxon>Hexapoda</taxon>
        <taxon>Insecta</taxon>
        <taxon>Pterygota</taxon>
        <taxon>Neoptera</taxon>
        <taxon>Endopterygota</taxon>
        <taxon>Diptera</taxon>
        <taxon>Nematocera</taxon>
        <taxon>Sciaroidea</taxon>
        <taxon>Sciaridae</taxon>
        <taxon>Pseudolycoriella</taxon>
    </lineage>
</organism>
<evidence type="ECO:0000313" key="1">
    <source>
        <dbReference type="EMBL" id="KAJ6649383.1"/>
    </source>
</evidence>
<evidence type="ECO:0000313" key="2">
    <source>
        <dbReference type="Proteomes" id="UP001151699"/>
    </source>
</evidence>